<evidence type="ECO:0000256" key="4">
    <source>
        <dbReference type="ARBA" id="ARBA00023054"/>
    </source>
</evidence>
<feature type="region of interest" description="Disordered" evidence="9">
    <location>
        <begin position="664"/>
        <end position="685"/>
    </location>
</feature>
<feature type="region of interest" description="Disordered" evidence="9">
    <location>
        <begin position="1"/>
        <end position="42"/>
    </location>
</feature>
<dbReference type="InterPro" id="IPR036961">
    <property type="entry name" value="Kinesin_motor_dom_sf"/>
</dbReference>
<dbReference type="Proteomes" id="UP001153076">
    <property type="component" value="Unassembled WGS sequence"/>
</dbReference>
<dbReference type="InterPro" id="IPR001752">
    <property type="entry name" value="Kinesin_motor_dom"/>
</dbReference>
<dbReference type="PANTHER" id="PTHR37739:SF16">
    <property type="entry name" value="KINESIN-LIKE PROTEIN"/>
    <property type="match status" value="1"/>
</dbReference>
<feature type="coiled-coil region" evidence="8">
    <location>
        <begin position="943"/>
        <end position="977"/>
    </location>
</feature>
<evidence type="ECO:0000256" key="1">
    <source>
        <dbReference type="ARBA" id="ARBA00022701"/>
    </source>
</evidence>
<feature type="coiled-coil region" evidence="8">
    <location>
        <begin position="1037"/>
        <end position="1123"/>
    </location>
</feature>
<accession>A0A9Q1Q7H2</accession>
<dbReference type="GO" id="GO:0005524">
    <property type="term" value="F:ATP binding"/>
    <property type="evidence" value="ECO:0007669"/>
    <property type="project" value="UniProtKB-UniRule"/>
</dbReference>
<dbReference type="Gene3D" id="3.40.850.10">
    <property type="entry name" value="Kinesin motor domain"/>
    <property type="match status" value="1"/>
</dbReference>
<reference evidence="11" key="1">
    <citation type="submission" date="2022-04" db="EMBL/GenBank/DDBJ databases">
        <title>Carnegiea gigantea Genome sequencing and assembly v2.</title>
        <authorList>
            <person name="Copetti D."/>
            <person name="Sanderson M.J."/>
            <person name="Burquez A."/>
            <person name="Wojciechowski M.F."/>
        </authorList>
    </citation>
    <scope>NUCLEOTIDE SEQUENCE</scope>
    <source>
        <strain evidence="11">SGP5-SGP5p</strain>
        <tissue evidence="11">Aerial part</tissue>
    </source>
</reference>
<keyword evidence="4 8" id="KW-0175">Coiled coil</keyword>
<keyword evidence="5 7" id="KW-0505">Motor protein</keyword>
<feature type="binding site" evidence="7">
    <location>
        <begin position="163"/>
        <end position="170"/>
    </location>
    <ligand>
        <name>ATP</name>
        <dbReference type="ChEBI" id="CHEBI:30616"/>
    </ligand>
</feature>
<dbReference type="InterPro" id="IPR027417">
    <property type="entry name" value="P-loop_NTPase"/>
</dbReference>
<feature type="coiled-coil region" evidence="8">
    <location>
        <begin position="799"/>
        <end position="826"/>
    </location>
</feature>
<evidence type="ECO:0000256" key="6">
    <source>
        <dbReference type="ARBA" id="ARBA00034488"/>
    </source>
</evidence>
<dbReference type="GO" id="GO:0005874">
    <property type="term" value="C:microtubule"/>
    <property type="evidence" value="ECO:0007669"/>
    <property type="project" value="UniProtKB-KW"/>
</dbReference>
<dbReference type="InterPro" id="IPR044986">
    <property type="entry name" value="KIF15/KIN-12"/>
</dbReference>
<dbReference type="GO" id="GO:0008017">
    <property type="term" value="F:microtubule binding"/>
    <property type="evidence" value="ECO:0007669"/>
    <property type="project" value="InterPro"/>
</dbReference>
<name>A0A9Q1Q7H2_9CARY</name>
<evidence type="ECO:0000313" key="12">
    <source>
        <dbReference type="Proteomes" id="UP001153076"/>
    </source>
</evidence>
<evidence type="ECO:0000256" key="9">
    <source>
        <dbReference type="SAM" id="MobiDB-lite"/>
    </source>
</evidence>
<evidence type="ECO:0000256" key="8">
    <source>
        <dbReference type="SAM" id="Coils"/>
    </source>
</evidence>
<feature type="coiled-coil region" evidence="8">
    <location>
        <begin position="461"/>
        <end position="488"/>
    </location>
</feature>
<feature type="compositionally biased region" description="Low complexity" evidence="9">
    <location>
        <begin position="11"/>
        <end position="29"/>
    </location>
</feature>
<dbReference type="PANTHER" id="PTHR37739">
    <property type="entry name" value="KINESIN-LIKE PROTEIN KIN-12D"/>
    <property type="match status" value="1"/>
</dbReference>
<dbReference type="SUPFAM" id="SSF52540">
    <property type="entry name" value="P-loop containing nucleoside triphosphate hydrolases"/>
    <property type="match status" value="2"/>
</dbReference>
<comment type="similarity">
    <text evidence="6">Belongs to the TRAFAC class myosin-kinesin ATPase superfamily. Kinesin family. KIN-12 subfamily.</text>
</comment>
<keyword evidence="12" id="KW-1185">Reference proteome</keyword>
<evidence type="ECO:0000313" key="11">
    <source>
        <dbReference type="EMBL" id="KAJ8431877.1"/>
    </source>
</evidence>
<feature type="region of interest" description="Disordered" evidence="9">
    <location>
        <begin position="1135"/>
        <end position="1161"/>
    </location>
</feature>
<dbReference type="EMBL" id="JAKOGI010000658">
    <property type="protein sequence ID" value="KAJ8431877.1"/>
    <property type="molecule type" value="Genomic_DNA"/>
</dbReference>
<sequence>MSMSSVRRLISKSLSTKQQSKSSSMNSKSHCLTDENAPRVDPNIQAIQPQLPLSNPKNSSSRLSISQKALDLAKSAPINESSAAPDPPVKVLVRIRPKTVKEKLGDPTIKKVSEDSVAVGDRKFSFNSVLDSSSKQEDIFQLVGVPLAKDALAGYNASILSYGQSGSGKTYTMWGPPSAMVEGQTASSQQGIVPRTFRMIFSKIEWEKENSDAKQINYQCRCSFLEIHNGQIGDLLDPTQRNLQIKDDAKNGFYIESLSEEYVTSYDDVAQILIKVTQAFFSAAAMGQSRSSFKMPFFNAPYYDAMQGLSNRKVGATSTNSKSSRSHVVFTCVIESWCKETATSSFSSSKASRISFVDLAGLERNKQAHAGRDFEKERKDVKSSLSHLGHLVNILAGGTQPDHFMYRDSCLTHLLQESLGGNAKLSVICTISPDIQNYGETLRTLRLGHLVRSIQNKPVINEITEEDMDDVTDQIRQLKEELIRAKINASPVRSGNQQYGGRSVRESMNQLRISLNRSLMLLHIDDDIKDDVIVDKNDITELCKQVERLHKSCERNPRDMLCDSESINVASVRGSCDSYFTSEHEINCLHEYEEISSVQAQRNNDNALRSSIANTSSRLSAGFEEPPLSESPKIRNIQMKSIVKSSSLLADHVSESSKFCADNPRKAVGHSEAMRSSLQSSKNFSGRTESLAASLKRGLEIIDSHQQSSSSLRKSSVAFSFEHLMLKPSPAADKVNASVQTLSEGRPSVGGLSSSFVCVSCHQKGKHVSNEVEDSLKTWISAAEREDAKEDATQPNKRIMELEKVCNEQAAKIEELNRLVEQLKNEKVKDIVPQHNQVIEYKSQEPEIIKETCEIEDKKQANGFFDMREKEELLMEIQYLRNKLQAYAADLAPNKSIDKLRSSLLSRSMQLRQSMSSQFNSEEELEKERQKWTEMESEWINLTDELRIDIESQRQHAEKLEMELQQERKYTEELDDALHRAVLGHARFVEHYVELQEKYEHLYESYRRIMETITDVKRAASKAGAKGSGARYAKAFAAELSATRTQEKRERERLRRENNSLRIQIRETAEAVQTAGELLARLREAEGAASLAESSLKGLQRENEKLKKQIEKLKNKHKIEMVTMKQYMAESKLPESALRSLHSEESIPTSTVPGPGGDESWRAEFGAVYQHQY</sequence>
<evidence type="ECO:0000256" key="5">
    <source>
        <dbReference type="ARBA" id="ARBA00023175"/>
    </source>
</evidence>
<dbReference type="PROSITE" id="PS50067">
    <property type="entry name" value="KINESIN_MOTOR_2"/>
    <property type="match status" value="1"/>
</dbReference>
<protein>
    <recommendedName>
        <fullName evidence="10">Kinesin motor domain-containing protein</fullName>
    </recommendedName>
</protein>
<dbReference type="PRINTS" id="PR00380">
    <property type="entry name" value="KINESINHEAVY"/>
</dbReference>
<dbReference type="AlphaFoldDB" id="A0A9Q1Q7H2"/>
<gene>
    <name evidence="11" type="ORF">Cgig2_001569</name>
</gene>
<dbReference type="GO" id="GO:0007018">
    <property type="term" value="P:microtubule-based movement"/>
    <property type="evidence" value="ECO:0007669"/>
    <property type="project" value="InterPro"/>
</dbReference>
<comment type="caution">
    <text evidence="11">The sequence shown here is derived from an EMBL/GenBank/DDBJ whole genome shotgun (WGS) entry which is preliminary data.</text>
</comment>
<keyword evidence="3 7" id="KW-0067">ATP-binding</keyword>
<keyword evidence="2 7" id="KW-0547">Nucleotide-binding</keyword>
<evidence type="ECO:0000256" key="3">
    <source>
        <dbReference type="ARBA" id="ARBA00022840"/>
    </source>
</evidence>
<dbReference type="SMART" id="SM00129">
    <property type="entry name" value="KISc"/>
    <property type="match status" value="1"/>
</dbReference>
<feature type="domain" description="Kinesin motor" evidence="10">
    <location>
        <begin position="88"/>
        <end position="454"/>
    </location>
</feature>
<organism evidence="11 12">
    <name type="scientific">Carnegiea gigantea</name>
    <dbReference type="NCBI Taxonomy" id="171969"/>
    <lineage>
        <taxon>Eukaryota</taxon>
        <taxon>Viridiplantae</taxon>
        <taxon>Streptophyta</taxon>
        <taxon>Embryophyta</taxon>
        <taxon>Tracheophyta</taxon>
        <taxon>Spermatophyta</taxon>
        <taxon>Magnoliopsida</taxon>
        <taxon>eudicotyledons</taxon>
        <taxon>Gunneridae</taxon>
        <taxon>Pentapetalae</taxon>
        <taxon>Caryophyllales</taxon>
        <taxon>Cactineae</taxon>
        <taxon>Cactaceae</taxon>
        <taxon>Cactoideae</taxon>
        <taxon>Echinocereeae</taxon>
        <taxon>Carnegiea</taxon>
    </lineage>
</organism>
<proteinExistence type="inferred from homology"/>
<keyword evidence="1" id="KW-0493">Microtubule</keyword>
<dbReference type="OrthoDB" id="1907171at2759"/>
<evidence type="ECO:0000259" key="10">
    <source>
        <dbReference type="PROSITE" id="PS50067"/>
    </source>
</evidence>
<feature type="compositionally biased region" description="Polar residues" evidence="9">
    <location>
        <begin position="674"/>
        <end position="685"/>
    </location>
</feature>
<evidence type="ECO:0000256" key="2">
    <source>
        <dbReference type="ARBA" id="ARBA00022741"/>
    </source>
</evidence>
<dbReference type="GO" id="GO:0003777">
    <property type="term" value="F:microtubule motor activity"/>
    <property type="evidence" value="ECO:0007669"/>
    <property type="project" value="InterPro"/>
</dbReference>
<dbReference type="Pfam" id="PF00225">
    <property type="entry name" value="Kinesin"/>
    <property type="match status" value="2"/>
</dbReference>
<evidence type="ECO:0000256" key="7">
    <source>
        <dbReference type="PROSITE-ProRule" id="PRU00283"/>
    </source>
</evidence>